<proteinExistence type="predicted"/>
<gene>
    <name evidence="2" type="ORF">MJO52_09235</name>
</gene>
<accession>A0ABY4VIT8</accession>
<keyword evidence="3" id="KW-1185">Reference proteome</keyword>
<keyword evidence="1" id="KW-0812">Transmembrane</keyword>
<keyword evidence="1" id="KW-0472">Membrane</keyword>
<name>A0ABY4VIT8_9GAMM</name>
<organism evidence="2 3">
    <name type="scientific">Microbulbifer variabilis</name>
    <dbReference type="NCBI Taxonomy" id="266805"/>
    <lineage>
        <taxon>Bacteria</taxon>
        <taxon>Pseudomonadati</taxon>
        <taxon>Pseudomonadota</taxon>
        <taxon>Gammaproteobacteria</taxon>
        <taxon>Cellvibrionales</taxon>
        <taxon>Microbulbiferaceae</taxon>
        <taxon>Microbulbifer</taxon>
    </lineage>
</organism>
<evidence type="ECO:0000256" key="1">
    <source>
        <dbReference type="SAM" id="Phobius"/>
    </source>
</evidence>
<protein>
    <submittedName>
        <fullName evidence="2">Uncharacterized protein</fullName>
    </submittedName>
</protein>
<dbReference type="EMBL" id="CP092418">
    <property type="protein sequence ID" value="USD23301.1"/>
    <property type="molecule type" value="Genomic_DNA"/>
</dbReference>
<keyword evidence="1" id="KW-1133">Transmembrane helix</keyword>
<evidence type="ECO:0000313" key="3">
    <source>
        <dbReference type="Proteomes" id="UP001055658"/>
    </source>
</evidence>
<dbReference type="RefSeq" id="WP_252085647.1">
    <property type="nucleotide sequence ID" value="NZ_CP092418.1"/>
</dbReference>
<dbReference type="Proteomes" id="UP001055658">
    <property type="component" value="Chromosome"/>
</dbReference>
<feature type="transmembrane region" description="Helical" evidence="1">
    <location>
        <begin position="59"/>
        <end position="78"/>
    </location>
</feature>
<sequence>MKLKVVTSKADHNNFCDYVVCSRLKSHTWISILKILVVWLAIGLIFMSCVQFKAGKIELSPFILVMVISLAFLFYVALSRLLAVKIGECFTPNKDGIILGSKEYEITPEGIKETC</sequence>
<feature type="transmembrane region" description="Helical" evidence="1">
    <location>
        <begin position="32"/>
        <end position="53"/>
    </location>
</feature>
<reference evidence="2" key="1">
    <citation type="submission" date="2022-02" db="EMBL/GenBank/DDBJ databases">
        <title>Coral-associated bacteria.</title>
        <authorList>
            <person name="Tang K."/>
            <person name="Wang X."/>
        </authorList>
    </citation>
    <scope>NUCLEOTIDE SEQUENCE</scope>
    <source>
        <strain evidence="2">SCSIO 43006</strain>
    </source>
</reference>
<evidence type="ECO:0000313" key="2">
    <source>
        <dbReference type="EMBL" id="USD23301.1"/>
    </source>
</evidence>